<gene>
    <name evidence="6" type="ORF">SAMN02910343_00704</name>
</gene>
<dbReference type="PANTHER" id="PTHR34388:SF1">
    <property type="entry name" value="DNA POLYMERASE III SUBUNIT DELTA"/>
    <property type="match status" value="1"/>
</dbReference>
<dbReference type="GO" id="GO:0003677">
    <property type="term" value="F:DNA binding"/>
    <property type="evidence" value="ECO:0007669"/>
    <property type="project" value="InterPro"/>
</dbReference>
<dbReference type="InterPro" id="IPR010372">
    <property type="entry name" value="DNA_pol3_delta_N"/>
</dbReference>
<evidence type="ECO:0000256" key="4">
    <source>
        <dbReference type="ARBA" id="ARBA00022932"/>
    </source>
</evidence>
<proteinExistence type="predicted"/>
<protein>
    <submittedName>
        <fullName evidence="6">DNA polymerase III, delta subunit</fullName>
    </submittedName>
</protein>
<sequence length="356" mass="41072">MVKETNSEITGRLKNCFLFYGNDSVLIQSECRKKIHSYFSGQEPQPVVFNGTEDYGEYIQAIRGQSLFTSDTAIIINNPSFLIKAVKDEKSFDGLLEAMRNMPDSTLVLMTLSGKPDRRLKAAKQISALLADGKGQECNLLRPQKAPEELISMFTMRHKRVPFDVRRLITDTVSAWSEVSLPMLQSIVDKACLLAGDKQEITMEVMQDALPGYMGQQIFRFCDELIAGNAEYILENTRHIFTDVSREVMSLGFLSSRFRQIKMFKELKKNRITGKERLSLMGLHSPWQLNQIEKEADRISEGAVDWFLNELFVFQYRNRVESESLNVLDLFLRFCARQKRYKERVALSRHRFHGIR</sequence>
<dbReference type="PANTHER" id="PTHR34388">
    <property type="entry name" value="DNA POLYMERASE III SUBUNIT DELTA"/>
    <property type="match status" value="1"/>
</dbReference>
<evidence type="ECO:0000256" key="1">
    <source>
        <dbReference type="ARBA" id="ARBA00022679"/>
    </source>
</evidence>
<dbReference type="EMBL" id="FMXA01000007">
    <property type="protein sequence ID" value="SDA46128.1"/>
    <property type="molecule type" value="Genomic_DNA"/>
</dbReference>
<keyword evidence="4" id="KW-0239">DNA-directed DNA polymerase</keyword>
<keyword evidence="1" id="KW-0808">Transferase</keyword>
<name>A0A1G5VK86_9FIRM</name>
<dbReference type="InterPro" id="IPR005790">
    <property type="entry name" value="DNA_polIII_delta"/>
</dbReference>
<evidence type="ECO:0000313" key="6">
    <source>
        <dbReference type="EMBL" id="SDA46128.1"/>
    </source>
</evidence>
<evidence type="ECO:0000256" key="2">
    <source>
        <dbReference type="ARBA" id="ARBA00022695"/>
    </source>
</evidence>
<dbReference type="Pfam" id="PF06144">
    <property type="entry name" value="DNA_pol3_delta"/>
    <property type="match status" value="1"/>
</dbReference>
<dbReference type="STRING" id="209880.SAMN02910343_00704"/>
<dbReference type="OrthoDB" id="1633498at2"/>
<dbReference type="Proteomes" id="UP000199689">
    <property type="component" value="Unassembled WGS sequence"/>
</dbReference>
<dbReference type="GO" id="GO:0009360">
    <property type="term" value="C:DNA polymerase III complex"/>
    <property type="evidence" value="ECO:0007669"/>
    <property type="project" value="InterPro"/>
</dbReference>
<dbReference type="Gene3D" id="1.20.272.10">
    <property type="match status" value="1"/>
</dbReference>
<organism evidence="6 7">
    <name type="scientific">Allisonella histaminiformans</name>
    <dbReference type="NCBI Taxonomy" id="209880"/>
    <lineage>
        <taxon>Bacteria</taxon>
        <taxon>Bacillati</taxon>
        <taxon>Bacillota</taxon>
        <taxon>Negativicutes</taxon>
        <taxon>Veillonellales</taxon>
        <taxon>Veillonellaceae</taxon>
        <taxon>Allisonella</taxon>
    </lineage>
</organism>
<dbReference type="Gene3D" id="3.40.50.300">
    <property type="entry name" value="P-loop containing nucleotide triphosphate hydrolases"/>
    <property type="match status" value="1"/>
</dbReference>
<dbReference type="NCBIfam" id="TIGR01128">
    <property type="entry name" value="holA"/>
    <property type="match status" value="1"/>
</dbReference>
<dbReference type="AlphaFoldDB" id="A0A1G5VK86"/>
<evidence type="ECO:0000313" key="7">
    <source>
        <dbReference type="Proteomes" id="UP000199689"/>
    </source>
</evidence>
<keyword evidence="3" id="KW-0235">DNA replication</keyword>
<evidence type="ECO:0000259" key="5">
    <source>
        <dbReference type="Pfam" id="PF06144"/>
    </source>
</evidence>
<feature type="domain" description="DNA polymerase III delta N-terminal" evidence="5">
    <location>
        <begin position="17"/>
        <end position="126"/>
    </location>
</feature>
<dbReference type="InterPro" id="IPR027417">
    <property type="entry name" value="P-loop_NTPase"/>
</dbReference>
<reference evidence="6 7" key="1">
    <citation type="submission" date="2016-10" db="EMBL/GenBank/DDBJ databases">
        <authorList>
            <person name="de Groot N.N."/>
        </authorList>
    </citation>
    <scope>NUCLEOTIDE SEQUENCE [LARGE SCALE GENOMIC DNA]</scope>
    <source>
        <strain evidence="6 7">DSM 15230</strain>
    </source>
</reference>
<accession>A0A1G5VK86</accession>
<keyword evidence="7" id="KW-1185">Reference proteome</keyword>
<evidence type="ECO:0000256" key="3">
    <source>
        <dbReference type="ARBA" id="ARBA00022705"/>
    </source>
</evidence>
<dbReference type="SUPFAM" id="SSF52540">
    <property type="entry name" value="P-loop containing nucleoside triphosphate hydrolases"/>
    <property type="match status" value="1"/>
</dbReference>
<dbReference type="GO" id="GO:0006261">
    <property type="term" value="P:DNA-templated DNA replication"/>
    <property type="evidence" value="ECO:0007669"/>
    <property type="project" value="TreeGrafter"/>
</dbReference>
<dbReference type="GO" id="GO:0003887">
    <property type="term" value="F:DNA-directed DNA polymerase activity"/>
    <property type="evidence" value="ECO:0007669"/>
    <property type="project" value="UniProtKB-KW"/>
</dbReference>
<keyword evidence="2" id="KW-0548">Nucleotidyltransferase</keyword>